<dbReference type="Gramene" id="TraesCS6A03G0614500.1">
    <property type="protein sequence ID" value="TraesCS6A03G0614500.1.CDS"/>
    <property type="gene ID" value="TraesCS6A03G0614500"/>
</dbReference>
<dbReference type="Proteomes" id="UP000019116">
    <property type="component" value="Chromosome 6A"/>
</dbReference>
<accession>A0A3B6NR23</accession>
<dbReference type="InterPro" id="IPR045056">
    <property type="entry name" value="Nop56/Nop58"/>
</dbReference>
<dbReference type="STRING" id="4565.A0A3B6NR23"/>
<dbReference type="Gramene" id="TraesCAD_scaffold_107078_01G000100.1">
    <property type="protein sequence ID" value="TraesCAD_scaffold_107078_01G000100.1"/>
    <property type="gene ID" value="TraesCAD_scaffold_107078_01G000100"/>
</dbReference>
<dbReference type="OrthoDB" id="681766at2759"/>
<dbReference type="Gramene" id="TraesRN6A0100589100.1">
    <property type="protein sequence ID" value="TraesRN6A0100589100.1"/>
    <property type="gene ID" value="TraesRN6A0100589100"/>
</dbReference>
<dbReference type="EnsemblPlants" id="TraesCS6A02G223200.1">
    <property type="protein sequence ID" value="TraesCS6A02G223200.1"/>
    <property type="gene ID" value="TraesCS6A02G223200"/>
</dbReference>
<dbReference type="SMR" id="A0A3B6NR23"/>
<reference evidence="1" key="2">
    <citation type="submission" date="2018-10" db="UniProtKB">
        <authorList>
            <consortium name="EnsemblPlants"/>
        </authorList>
    </citation>
    <scope>IDENTIFICATION</scope>
</reference>
<sequence>MIMNCRFPDQKMAVGKLEYKKIIEERLKIDCLYNTTVMEVMWGVQHCMRSLVPEEKSQLAEADRLPLSLGLQYVLSHYGCDVESDMVSEQIVATASALFQCDSVEKKYSRALRNAGDLIKDVSGINCEGWTLLKIAKALKMIWWPEFGDSSE</sequence>
<protein>
    <submittedName>
        <fullName evidence="1">Uncharacterized protein</fullName>
    </submittedName>
</protein>
<organism evidence="1">
    <name type="scientific">Triticum aestivum</name>
    <name type="common">Wheat</name>
    <dbReference type="NCBI Taxonomy" id="4565"/>
    <lineage>
        <taxon>Eukaryota</taxon>
        <taxon>Viridiplantae</taxon>
        <taxon>Streptophyta</taxon>
        <taxon>Embryophyta</taxon>
        <taxon>Tracheophyta</taxon>
        <taxon>Spermatophyta</taxon>
        <taxon>Magnoliopsida</taxon>
        <taxon>Liliopsida</taxon>
        <taxon>Poales</taxon>
        <taxon>Poaceae</taxon>
        <taxon>BOP clade</taxon>
        <taxon>Pooideae</taxon>
        <taxon>Triticodae</taxon>
        <taxon>Triticeae</taxon>
        <taxon>Triticinae</taxon>
        <taxon>Triticum</taxon>
    </lineage>
</organism>
<dbReference type="GO" id="GO:0031428">
    <property type="term" value="C:box C/D methylation guide snoRNP complex"/>
    <property type="evidence" value="ECO:0007669"/>
    <property type="project" value="InterPro"/>
</dbReference>
<keyword evidence="2" id="KW-1185">Reference proteome</keyword>
<dbReference type="GO" id="GO:0030515">
    <property type="term" value="F:snoRNA binding"/>
    <property type="evidence" value="ECO:0007669"/>
    <property type="project" value="InterPro"/>
</dbReference>
<evidence type="ECO:0000313" key="1">
    <source>
        <dbReference type="EnsemblPlants" id="TraesCS6A02G223200.1"/>
    </source>
</evidence>
<dbReference type="PANTHER" id="PTHR10894">
    <property type="entry name" value="NUCLEOLAR PROTEIN 5 NUCLEOLAR PROTEIN NOP5 NOP58"/>
    <property type="match status" value="1"/>
</dbReference>
<dbReference type="Gramene" id="TraesCLE_scaffold_119219_01G000200.1">
    <property type="protein sequence ID" value="TraesCLE_scaffold_119219_01G000200.1"/>
    <property type="gene ID" value="TraesCLE_scaffold_119219_01G000200"/>
</dbReference>
<dbReference type="PANTHER" id="PTHR10894:SF24">
    <property type="entry name" value="OS02G0511800 PROTEIN"/>
    <property type="match status" value="1"/>
</dbReference>
<dbReference type="Gramene" id="TraesROB_scaffold_157478_01G000100.1">
    <property type="protein sequence ID" value="TraesROB_scaffold_157478_01G000100.1"/>
    <property type="gene ID" value="TraesROB_scaffold_157478_01G000100"/>
</dbReference>
<name>A0A3B6NR23_WHEAT</name>
<dbReference type="AlphaFoldDB" id="A0A3B6NR23"/>
<reference evidence="1" key="1">
    <citation type="submission" date="2018-08" db="EMBL/GenBank/DDBJ databases">
        <authorList>
            <person name="Rossello M."/>
        </authorList>
    </citation>
    <scope>NUCLEOTIDE SEQUENCE [LARGE SCALE GENOMIC DNA]</scope>
    <source>
        <strain evidence="1">cv. Chinese Spring</strain>
    </source>
</reference>
<dbReference type="OMA" id="IMNCRFP"/>
<proteinExistence type="predicted"/>
<dbReference type="Gramene" id="TraesCS6A02G223200.1">
    <property type="protein sequence ID" value="TraesCS6A02G223200.1"/>
    <property type="gene ID" value="TraesCS6A02G223200"/>
</dbReference>
<dbReference type="GO" id="GO:0032040">
    <property type="term" value="C:small-subunit processome"/>
    <property type="evidence" value="ECO:0007669"/>
    <property type="project" value="InterPro"/>
</dbReference>
<evidence type="ECO:0000313" key="2">
    <source>
        <dbReference type="Proteomes" id="UP000019116"/>
    </source>
</evidence>